<protein>
    <submittedName>
        <fullName evidence="1">Uncharacterized protein</fullName>
    </submittedName>
</protein>
<evidence type="ECO:0000313" key="2">
    <source>
        <dbReference type="Proteomes" id="UP000554482"/>
    </source>
</evidence>
<dbReference type="AlphaFoldDB" id="A0A7J6V4P8"/>
<organism evidence="1 2">
    <name type="scientific">Thalictrum thalictroides</name>
    <name type="common">Rue-anemone</name>
    <name type="synonym">Anemone thalictroides</name>
    <dbReference type="NCBI Taxonomy" id="46969"/>
    <lineage>
        <taxon>Eukaryota</taxon>
        <taxon>Viridiplantae</taxon>
        <taxon>Streptophyta</taxon>
        <taxon>Embryophyta</taxon>
        <taxon>Tracheophyta</taxon>
        <taxon>Spermatophyta</taxon>
        <taxon>Magnoliopsida</taxon>
        <taxon>Ranunculales</taxon>
        <taxon>Ranunculaceae</taxon>
        <taxon>Thalictroideae</taxon>
        <taxon>Thalictrum</taxon>
    </lineage>
</organism>
<dbReference type="Proteomes" id="UP000554482">
    <property type="component" value="Unassembled WGS sequence"/>
</dbReference>
<name>A0A7J6V4P8_THATH</name>
<sequence length="285" mass="33008">MKFPPLPAHPPEERRLQRTINRPKQIGCSRFRPVNPDLRYRNPAPMLEDLPSRFHPLLQGVDPLALSIVKTMPSINKPRIIPIENDLDSCMVKFEHEEVMMRGKLEPVHALQFQPLPNELLNILFPLTDKKTPDLTRPLNRSCEGSIPVSSLPLQGFQMKKILVWNYRGAKRRAFHETVDFMKYLYRPNIFIFLDTMLSCEEAEDLTVRIRFSHYYAIAPEGFSGGIWMIWNETNCDVQCLLLSERSIHAIIKMNPNVNLRPWLLSVVYAPLLLQGDNYFGTNSL</sequence>
<dbReference type="EMBL" id="JABWDY010037956">
    <property type="protein sequence ID" value="KAF5180039.1"/>
    <property type="molecule type" value="Genomic_DNA"/>
</dbReference>
<dbReference type="OrthoDB" id="1434605at2759"/>
<gene>
    <name evidence="1" type="ORF">FRX31_030374</name>
</gene>
<accession>A0A7J6V4P8</accession>
<dbReference type="PANTHER" id="PTHR35218">
    <property type="entry name" value="RNASE H DOMAIN-CONTAINING PROTEIN"/>
    <property type="match status" value="1"/>
</dbReference>
<comment type="caution">
    <text evidence="1">The sequence shown here is derived from an EMBL/GenBank/DDBJ whole genome shotgun (WGS) entry which is preliminary data.</text>
</comment>
<proteinExistence type="predicted"/>
<reference evidence="1 2" key="1">
    <citation type="submission" date="2020-06" db="EMBL/GenBank/DDBJ databases">
        <title>Transcriptomic and genomic resources for Thalictrum thalictroides and T. hernandezii: Facilitating candidate gene discovery in an emerging model plant lineage.</title>
        <authorList>
            <person name="Arias T."/>
            <person name="Riano-Pachon D.M."/>
            <person name="Di Stilio V.S."/>
        </authorList>
    </citation>
    <scope>NUCLEOTIDE SEQUENCE [LARGE SCALE GENOMIC DNA]</scope>
    <source>
        <strain evidence="2">cv. WT478/WT964</strain>
        <tissue evidence="1">Leaves</tissue>
    </source>
</reference>
<keyword evidence="2" id="KW-1185">Reference proteome</keyword>
<evidence type="ECO:0000313" key="1">
    <source>
        <dbReference type="EMBL" id="KAF5180039.1"/>
    </source>
</evidence>
<dbReference type="PANTHER" id="PTHR35218:SF9">
    <property type="entry name" value="ENDONUCLEASE_EXONUCLEASE_PHOSPHATASE DOMAIN-CONTAINING PROTEIN"/>
    <property type="match status" value="1"/>
</dbReference>